<dbReference type="EMBL" id="BMIR01000007">
    <property type="protein sequence ID" value="GGE40077.1"/>
    <property type="molecule type" value="Genomic_DNA"/>
</dbReference>
<evidence type="ECO:0000259" key="1">
    <source>
        <dbReference type="Pfam" id="PF00501"/>
    </source>
</evidence>
<dbReference type="InterPro" id="IPR045851">
    <property type="entry name" value="AMP-bd_C_sf"/>
</dbReference>
<feature type="domain" description="AMP-dependent synthetase/ligase" evidence="1">
    <location>
        <begin position="32"/>
        <end position="403"/>
    </location>
</feature>
<dbReference type="PANTHER" id="PTHR43767">
    <property type="entry name" value="LONG-CHAIN-FATTY-ACID--COA LIGASE"/>
    <property type="match status" value="1"/>
</dbReference>
<dbReference type="InterPro" id="IPR020845">
    <property type="entry name" value="AMP-binding_CS"/>
</dbReference>
<dbReference type="RefSeq" id="WP_188692611.1">
    <property type="nucleotide sequence ID" value="NZ_BMIR01000007.1"/>
</dbReference>
<dbReference type="PROSITE" id="PS00455">
    <property type="entry name" value="AMP_BINDING"/>
    <property type="match status" value="1"/>
</dbReference>
<dbReference type="Gene3D" id="3.40.50.12780">
    <property type="entry name" value="N-terminal domain of ligase-like"/>
    <property type="match status" value="1"/>
</dbReference>
<dbReference type="InterPro" id="IPR000873">
    <property type="entry name" value="AMP-dep_synth/lig_dom"/>
</dbReference>
<dbReference type="Pfam" id="PF00501">
    <property type="entry name" value="AMP-binding"/>
    <property type="match status" value="1"/>
</dbReference>
<gene>
    <name evidence="3" type="ORF">GCM10011391_18580</name>
</gene>
<dbReference type="PANTHER" id="PTHR43767:SF1">
    <property type="entry name" value="NONRIBOSOMAL PEPTIDE SYNTHASE PES1 (EUROFUNG)-RELATED"/>
    <property type="match status" value="1"/>
</dbReference>
<accession>A0A8J2W0L2</accession>
<proteinExistence type="predicted"/>
<dbReference type="AlphaFoldDB" id="A0A8J2W0L2"/>
<dbReference type="Pfam" id="PF13193">
    <property type="entry name" value="AMP-binding_C"/>
    <property type="match status" value="1"/>
</dbReference>
<evidence type="ECO:0000313" key="4">
    <source>
        <dbReference type="Proteomes" id="UP000628775"/>
    </source>
</evidence>
<feature type="domain" description="AMP-binding enzyme C-terminal" evidence="2">
    <location>
        <begin position="455"/>
        <end position="531"/>
    </location>
</feature>
<dbReference type="InterPro" id="IPR042099">
    <property type="entry name" value="ANL_N_sf"/>
</dbReference>
<reference evidence="3" key="2">
    <citation type="submission" date="2020-09" db="EMBL/GenBank/DDBJ databases">
        <authorList>
            <person name="Sun Q."/>
            <person name="Zhou Y."/>
        </authorList>
    </citation>
    <scope>NUCLEOTIDE SEQUENCE</scope>
    <source>
        <strain evidence="3">CGMCC 1.15371</strain>
    </source>
</reference>
<dbReference type="Proteomes" id="UP000628775">
    <property type="component" value="Unassembled WGS sequence"/>
</dbReference>
<comment type="caution">
    <text evidence="3">The sequence shown here is derived from an EMBL/GenBank/DDBJ whole genome shotgun (WGS) entry which is preliminary data.</text>
</comment>
<dbReference type="InterPro" id="IPR050237">
    <property type="entry name" value="ATP-dep_AMP-bd_enzyme"/>
</dbReference>
<name>A0A8J2W0L2_9BACL</name>
<evidence type="ECO:0000313" key="3">
    <source>
        <dbReference type="EMBL" id="GGE40077.1"/>
    </source>
</evidence>
<organism evidence="3 4">
    <name type="scientific">Pullulanibacillus camelliae</name>
    <dbReference type="NCBI Taxonomy" id="1707096"/>
    <lineage>
        <taxon>Bacteria</taxon>
        <taxon>Bacillati</taxon>
        <taxon>Bacillota</taxon>
        <taxon>Bacilli</taxon>
        <taxon>Bacillales</taxon>
        <taxon>Sporolactobacillaceae</taxon>
        <taxon>Pullulanibacillus</taxon>
    </lineage>
</organism>
<reference evidence="3" key="1">
    <citation type="journal article" date="2014" name="Int. J. Syst. Evol. Microbiol.">
        <title>Complete genome sequence of Corynebacterium casei LMG S-19264T (=DSM 44701T), isolated from a smear-ripened cheese.</title>
        <authorList>
            <consortium name="US DOE Joint Genome Institute (JGI-PGF)"/>
            <person name="Walter F."/>
            <person name="Albersmeier A."/>
            <person name="Kalinowski J."/>
            <person name="Ruckert C."/>
        </authorList>
    </citation>
    <scope>NUCLEOTIDE SEQUENCE</scope>
    <source>
        <strain evidence="3">CGMCC 1.15371</strain>
    </source>
</reference>
<protein>
    <submittedName>
        <fullName evidence="3">AMP-binding protein</fullName>
    </submittedName>
</protein>
<evidence type="ECO:0000259" key="2">
    <source>
        <dbReference type="Pfam" id="PF13193"/>
    </source>
</evidence>
<keyword evidence="4" id="KW-1185">Reference proteome</keyword>
<dbReference type="SUPFAM" id="SSF56801">
    <property type="entry name" value="Acetyl-CoA synthetase-like"/>
    <property type="match status" value="1"/>
</dbReference>
<dbReference type="GO" id="GO:0016878">
    <property type="term" value="F:acid-thiol ligase activity"/>
    <property type="evidence" value="ECO:0007669"/>
    <property type="project" value="UniProtKB-ARBA"/>
</dbReference>
<sequence length="548" mass="60436">MFDFNGRVLTEERANAYLEKGIWSQDSFIDVLERNVQNHPDLVHKDEHRSLTYKELWHEVEAVAEGLYGLGVKKGDKVAIQLTNSLDYVVALFGSARIGAAVVSLQVDLGRDALVKSLKQSQAKVWILTDNYRGQALYDFAQEVKTSLPELKHLILQGQNETVYEDALHFTTIRQSGKRLEEDVLEANRPGPLDAYLMVFTSGTTGSPKGVVHLHANYLWSARVLAKNFGYEAGDGVLDIAPIFHQTGMLAGIMMTVAACGRILLVDRFSANRILNWIEKEQPAFIIGAPPHVIHLANSPKLASANTSSVKVFIYAGAPVPSAVLQRLQEDGGITVGAMFGWSEGFVATANRPDDPIEAVSSTIGFALPGLEIRLVDEEGNDVKDGEAGEIWSRGPNFSPGYYENPEASKKQWDKDGWFHSGDLLRRNPDGRYKFIARADDIINRGGTKIDPKSVEDVIAAYDAVETVAVVGAPHETLGQQTVACIVLKEGAEAFTLRELRDFLADKGLAKFQLPDRMEILSELPMTPSGKIKKIDLRERFLLEAQAH</sequence>
<dbReference type="InterPro" id="IPR025110">
    <property type="entry name" value="AMP-bd_C"/>
</dbReference>
<dbReference type="Gene3D" id="3.30.300.30">
    <property type="match status" value="1"/>
</dbReference>